<dbReference type="InterPro" id="IPR002919">
    <property type="entry name" value="TIL_dom"/>
</dbReference>
<dbReference type="SMART" id="SM00186">
    <property type="entry name" value="FBG"/>
    <property type="match status" value="1"/>
</dbReference>
<sequence length="352" mass="39857">MTFGNCSCQATCEDPRNENGCHNTCTEEYACVCKEGYLLRGNDCIRAQDCQCFVQGAGVIQNGESYINPDCLRRCSCNGNQLTCESYQCGTGETCVEVEGAYQCECDDGFVRDGRNCVLAVDCKTLYDSGVTTNGVYTIKPSSWSGSGFQVYCEMESNGGGWTVIFQRRVDGTVNFYRNWASYKQGFGSLTHEFWLGNDKIHAITNQKTYQLRVDAVNSQGTSIFNTYSSFRITDENDKYRLRLGSKSGNTGGDAMYYNNGKQFSTHNEDNDGGTTYHCAQKHRGAWWYTDYLYYYYNYCFKWRVGSYYRYCSNSNLNGDYQRSGVQGLFFYDGNSGQHCGITRSEMKLRPV</sequence>
<gene>
    <name evidence="4" type="ORF">HOLleu_23813</name>
</gene>
<dbReference type="InterPro" id="IPR014716">
    <property type="entry name" value="Fibrinogen_a/b/g_C_1"/>
</dbReference>
<evidence type="ECO:0000313" key="4">
    <source>
        <dbReference type="EMBL" id="KAJ8033540.1"/>
    </source>
</evidence>
<feature type="domain" description="EGF-like" evidence="2">
    <location>
        <begin position="80"/>
        <end position="118"/>
    </location>
</feature>
<evidence type="ECO:0000256" key="1">
    <source>
        <dbReference type="PROSITE-ProRule" id="PRU00076"/>
    </source>
</evidence>
<dbReference type="SUPFAM" id="SSF56496">
    <property type="entry name" value="Fibrinogen C-terminal domain-like"/>
    <property type="match status" value="1"/>
</dbReference>
<dbReference type="OrthoDB" id="5874307at2759"/>
<dbReference type="NCBIfam" id="NF040941">
    <property type="entry name" value="GGGWT_bact"/>
    <property type="match status" value="1"/>
</dbReference>
<dbReference type="GO" id="GO:0005615">
    <property type="term" value="C:extracellular space"/>
    <property type="evidence" value="ECO:0007669"/>
    <property type="project" value="TreeGrafter"/>
</dbReference>
<dbReference type="PANTHER" id="PTHR19143:SF444">
    <property type="entry name" value="PROTEIN SCABROUS"/>
    <property type="match status" value="1"/>
</dbReference>
<dbReference type="InterPro" id="IPR002181">
    <property type="entry name" value="Fibrinogen_a/b/g_C_dom"/>
</dbReference>
<protein>
    <submittedName>
        <fullName evidence="4">Ryncolin-4</fullName>
    </submittedName>
</protein>
<dbReference type="PROSITE" id="PS50026">
    <property type="entry name" value="EGF_3"/>
    <property type="match status" value="1"/>
</dbReference>
<organism evidence="4 5">
    <name type="scientific">Holothuria leucospilota</name>
    <name type="common">Black long sea cucumber</name>
    <name type="synonym">Mertensiothuria leucospilota</name>
    <dbReference type="NCBI Taxonomy" id="206669"/>
    <lineage>
        <taxon>Eukaryota</taxon>
        <taxon>Metazoa</taxon>
        <taxon>Echinodermata</taxon>
        <taxon>Eleutherozoa</taxon>
        <taxon>Echinozoa</taxon>
        <taxon>Holothuroidea</taxon>
        <taxon>Aspidochirotacea</taxon>
        <taxon>Aspidochirotida</taxon>
        <taxon>Holothuriidae</taxon>
        <taxon>Holothuria</taxon>
    </lineage>
</organism>
<reference evidence="4" key="1">
    <citation type="submission" date="2021-10" db="EMBL/GenBank/DDBJ databases">
        <title>Tropical sea cucumber genome reveals ecological adaptation and Cuvierian tubules defense mechanism.</title>
        <authorList>
            <person name="Chen T."/>
        </authorList>
    </citation>
    <scope>NUCLEOTIDE SEQUENCE</scope>
    <source>
        <strain evidence="4">Nanhai2018</strain>
        <tissue evidence="4">Muscle</tissue>
    </source>
</reference>
<dbReference type="CDD" id="cd19941">
    <property type="entry name" value="TIL"/>
    <property type="match status" value="1"/>
</dbReference>
<keyword evidence="5" id="KW-1185">Reference proteome</keyword>
<keyword evidence="1" id="KW-0245">EGF-like domain</keyword>
<dbReference type="Gene3D" id="3.90.215.10">
    <property type="entry name" value="Gamma Fibrinogen, chain A, domain 1"/>
    <property type="match status" value="1"/>
</dbReference>
<dbReference type="Proteomes" id="UP001152320">
    <property type="component" value="Chromosome 11"/>
</dbReference>
<dbReference type="PANTHER" id="PTHR19143">
    <property type="entry name" value="FIBRINOGEN/TENASCIN/ANGIOPOEITIN"/>
    <property type="match status" value="1"/>
</dbReference>
<name>A0A9Q1H5U1_HOLLE</name>
<comment type="caution">
    <text evidence="1">Lacks conserved residue(s) required for the propagation of feature annotation.</text>
</comment>
<dbReference type="InterPro" id="IPR000742">
    <property type="entry name" value="EGF"/>
</dbReference>
<proteinExistence type="predicted"/>
<dbReference type="SMART" id="SM00181">
    <property type="entry name" value="EGF"/>
    <property type="match status" value="2"/>
</dbReference>
<dbReference type="InterPro" id="IPR050373">
    <property type="entry name" value="Fibrinogen_C-term_domain"/>
</dbReference>
<dbReference type="Pfam" id="PF00147">
    <property type="entry name" value="Fibrinogen_C"/>
    <property type="match status" value="1"/>
</dbReference>
<evidence type="ECO:0000259" key="2">
    <source>
        <dbReference type="PROSITE" id="PS50026"/>
    </source>
</evidence>
<evidence type="ECO:0000313" key="5">
    <source>
        <dbReference type="Proteomes" id="UP001152320"/>
    </source>
</evidence>
<dbReference type="EMBL" id="JAIZAY010000011">
    <property type="protein sequence ID" value="KAJ8033540.1"/>
    <property type="molecule type" value="Genomic_DNA"/>
</dbReference>
<dbReference type="Gene3D" id="2.10.25.10">
    <property type="entry name" value="Laminin"/>
    <property type="match status" value="2"/>
</dbReference>
<dbReference type="CDD" id="cd00087">
    <property type="entry name" value="FReD"/>
    <property type="match status" value="1"/>
</dbReference>
<dbReference type="AlphaFoldDB" id="A0A9Q1H5U1"/>
<comment type="caution">
    <text evidence="4">The sequence shown here is derived from an EMBL/GenBank/DDBJ whole genome shotgun (WGS) entry which is preliminary data.</text>
</comment>
<accession>A0A9Q1H5U1</accession>
<feature type="domain" description="Fibrinogen C-terminal" evidence="3">
    <location>
        <begin position="114"/>
        <end position="352"/>
    </location>
</feature>
<dbReference type="PROSITE" id="PS01186">
    <property type="entry name" value="EGF_2"/>
    <property type="match status" value="1"/>
</dbReference>
<dbReference type="InterPro" id="IPR036056">
    <property type="entry name" value="Fibrinogen-like_C"/>
</dbReference>
<dbReference type="InterPro" id="IPR025615">
    <property type="entry name" value="TILa_dom"/>
</dbReference>
<evidence type="ECO:0000259" key="3">
    <source>
        <dbReference type="PROSITE" id="PS51406"/>
    </source>
</evidence>
<dbReference type="Pfam" id="PF01826">
    <property type="entry name" value="TIL"/>
    <property type="match status" value="1"/>
</dbReference>
<dbReference type="Pfam" id="PF12714">
    <property type="entry name" value="TILa"/>
    <property type="match status" value="1"/>
</dbReference>
<dbReference type="PROSITE" id="PS51406">
    <property type="entry name" value="FIBRINOGEN_C_2"/>
    <property type="match status" value="1"/>
</dbReference>